<reference evidence="2" key="1">
    <citation type="submission" date="2023-06" db="EMBL/GenBank/DDBJ databases">
        <title>Genome-scale phylogeny and comparative genomics of the fungal order Sordariales.</title>
        <authorList>
            <consortium name="Lawrence Berkeley National Laboratory"/>
            <person name="Hensen N."/>
            <person name="Bonometti L."/>
            <person name="Westerberg I."/>
            <person name="Brannstrom I.O."/>
            <person name="Guillou S."/>
            <person name="Cros-Aarteil S."/>
            <person name="Calhoun S."/>
            <person name="Haridas S."/>
            <person name="Kuo A."/>
            <person name="Mondo S."/>
            <person name="Pangilinan J."/>
            <person name="Riley R."/>
            <person name="Labutti K."/>
            <person name="Andreopoulos B."/>
            <person name="Lipzen A."/>
            <person name="Chen C."/>
            <person name="Yanf M."/>
            <person name="Daum C."/>
            <person name="Ng V."/>
            <person name="Clum A."/>
            <person name="Steindorff A."/>
            <person name="Ohm R."/>
            <person name="Martin F."/>
            <person name="Silar P."/>
            <person name="Natvig D."/>
            <person name="Lalanne C."/>
            <person name="Gautier V."/>
            <person name="Ament-Velasquez S.L."/>
            <person name="Kruys A."/>
            <person name="Hutchinson M.I."/>
            <person name="Powell A.J."/>
            <person name="Barry K."/>
            <person name="Miller A.N."/>
            <person name="Grigoriev I.V."/>
            <person name="Debuchy R."/>
            <person name="Gladieux P."/>
            <person name="Thoren M.H."/>
            <person name="Johannesson H."/>
        </authorList>
    </citation>
    <scope>NUCLEOTIDE SEQUENCE</scope>
    <source>
        <strain evidence="2">CBS 307.81</strain>
    </source>
</reference>
<evidence type="ECO:0000256" key="1">
    <source>
        <dbReference type="SAM" id="SignalP"/>
    </source>
</evidence>
<proteinExistence type="predicted"/>
<dbReference type="EMBL" id="JAULSY010000044">
    <property type="protein sequence ID" value="KAK0669347.1"/>
    <property type="molecule type" value="Genomic_DNA"/>
</dbReference>
<evidence type="ECO:0000313" key="2">
    <source>
        <dbReference type="EMBL" id="KAK0669347.1"/>
    </source>
</evidence>
<feature type="chain" id="PRO_5041299485" evidence="1">
    <location>
        <begin position="21"/>
        <end position="72"/>
    </location>
</feature>
<organism evidence="2 3">
    <name type="scientific">Cercophora samala</name>
    <dbReference type="NCBI Taxonomy" id="330535"/>
    <lineage>
        <taxon>Eukaryota</taxon>
        <taxon>Fungi</taxon>
        <taxon>Dikarya</taxon>
        <taxon>Ascomycota</taxon>
        <taxon>Pezizomycotina</taxon>
        <taxon>Sordariomycetes</taxon>
        <taxon>Sordariomycetidae</taxon>
        <taxon>Sordariales</taxon>
        <taxon>Lasiosphaeriaceae</taxon>
        <taxon>Cercophora</taxon>
    </lineage>
</organism>
<dbReference type="Proteomes" id="UP001174997">
    <property type="component" value="Unassembled WGS sequence"/>
</dbReference>
<name>A0AA39ZE73_9PEZI</name>
<dbReference type="AlphaFoldDB" id="A0AA39ZE73"/>
<sequence>MKFTLATLLLLTLSSTTALASPIINISLGTTKFICPSRVQNFCSASNVHSGCTSAGEFQSDAMDTCGECRCV</sequence>
<protein>
    <submittedName>
        <fullName evidence="2">Uncharacterized protein</fullName>
    </submittedName>
</protein>
<evidence type="ECO:0000313" key="3">
    <source>
        <dbReference type="Proteomes" id="UP001174997"/>
    </source>
</evidence>
<keyword evidence="3" id="KW-1185">Reference proteome</keyword>
<accession>A0AA39ZE73</accession>
<comment type="caution">
    <text evidence="2">The sequence shown here is derived from an EMBL/GenBank/DDBJ whole genome shotgun (WGS) entry which is preliminary data.</text>
</comment>
<gene>
    <name evidence="2" type="ORF">QBC41DRAFT_320077</name>
</gene>
<keyword evidence="1" id="KW-0732">Signal</keyword>
<feature type="signal peptide" evidence="1">
    <location>
        <begin position="1"/>
        <end position="20"/>
    </location>
</feature>